<dbReference type="EMBL" id="JAJLJH010000002">
    <property type="protein sequence ID" value="MCK9686476.1"/>
    <property type="molecule type" value="Genomic_DNA"/>
</dbReference>
<evidence type="ECO:0000256" key="1">
    <source>
        <dbReference type="HAMAP-Rule" id="MF_01187"/>
    </source>
</evidence>
<dbReference type="InterPro" id="IPR005651">
    <property type="entry name" value="Trm112-like"/>
</dbReference>
<organism evidence="2 3">
    <name type="scientific">Scleromatobacter humisilvae</name>
    <dbReference type="NCBI Taxonomy" id="2897159"/>
    <lineage>
        <taxon>Bacteria</taxon>
        <taxon>Pseudomonadati</taxon>
        <taxon>Pseudomonadota</taxon>
        <taxon>Betaproteobacteria</taxon>
        <taxon>Burkholderiales</taxon>
        <taxon>Sphaerotilaceae</taxon>
        <taxon>Scleromatobacter</taxon>
    </lineage>
</organism>
<dbReference type="HAMAP" id="MF_01187">
    <property type="entry name" value="UPF0434"/>
    <property type="match status" value="1"/>
</dbReference>
<name>A0A9X2C0J5_9BURK</name>
<dbReference type="GO" id="GO:0005829">
    <property type="term" value="C:cytosol"/>
    <property type="evidence" value="ECO:0007669"/>
    <property type="project" value="TreeGrafter"/>
</dbReference>
<gene>
    <name evidence="2" type="ORF">LPC04_12235</name>
</gene>
<sequence length="71" mass="7614">MTLDHRLIAMLVCPLCKGPLEAGRDADNRLVELECPADKLAFPIHDGIPVMLESEARPLATAATPAPQLVP</sequence>
<keyword evidence="3" id="KW-1185">Reference proteome</keyword>
<evidence type="ECO:0000313" key="2">
    <source>
        <dbReference type="EMBL" id="MCK9686476.1"/>
    </source>
</evidence>
<reference evidence="2" key="1">
    <citation type="submission" date="2021-11" db="EMBL/GenBank/DDBJ databases">
        <title>BS-T2-15 a new species belonging to the Comamonadaceae family isolated from the soil of a French oak forest.</title>
        <authorList>
            <person name="Mieszkin S."/>
            <person name="Alain K."/>
        </authorList>
    </citation>
    <scope>NUCLEOTIDE SEQUENCE</scope>
    <source>
        <strain evidence="2">BS-T2-15</strain>
    </source>
</reference>
<dbReference type="Gene3D" id="2.20.25.10">
    <property type="match status" value="1"/>
</dbReference>
<evidence type="ECO:0000313" key="3">
    <source>
        <dbReference type="Proteomes" id="UP001139353"/>
    </source>
</evidence>
<comment type="caution">
    <text evidence="2">The sequence shown here is derived from an EMBL/GenBank/DDBJ whole genome shotgun (WGS) entry which is preliminary data.</text>
</comment>
<dbReference type="PANTHER" id="PTHR33505:SF4">
    <property type="entry name" value="PROTEIN PREY, MITOCHONDRIAL"/>
    <property type="match status" value="1"/>
</dbReference>
<dbReference type="PANTHER" id="PTHR33505">
    <property type="entry name" value="ZGC:162634"/>
    <property type="match status" value="1"/>
</dbReference>
<proteinExistence type="inferred from homology"/>
<dbReference type="RefSeq" id="WP_275682500.1">
    <property type="nucleotide sequence ID" value="NZ_JAJLJH010000002.1"/>
</dbReference>
<dbReference type="AlphaFoldDB" id="A0A9X2C0J5"/>
<dbReference type="SUPFAM" id="SSF158997">
    <property type="entry name" value="Trm112p-like"/>
    <property type="match status" value="1"/>
</dbReference>
<comment type="similarity">
    <text evidence="1">Belongs to the UPF0434 family.</text>
</comment>
<accession>A0A9X2C0J5</accession>
<dbReference type="Proteomes" id="UP001139353">
    <property type="component" value="Unassembled WGS sequence"/>
</dbReference>
<dbReference type="Pfam" id="PF03966">
    <property type="entry name" value="Trm112p"/>
    <property type="match status" value="1"/>
</dbReference>
<protein>
    <recommendedName>
        <fullName evidence="1">UPF0434 protein LPC04_12235</fullName>
    </recommendedName>
</protein>